<reference evidence="9" key="1">
    <citation type="journal article" date="2020" name="mSystems">
        <title>Genome- and Community-Level Interaction Insights into Carbon Utilization and Element Cycling Functions of Hydrothermarchaeota in Hydrothermal Sediment.</title>
        <authorList>
            <person name="Zhou Z."/>
            <person name="Liu Y."/>
            <person name="Xu W."/>
            <person name="Pan J."/>
            <person name="Luo Z.H."/>
            <person name="Li M."/>
        </authorList>
    </citation>
    <scope>NUCLEOTIDE SEQUENCE [LARGE SCALE GENOMIC DNA]</scope>
    <source>
        <strain evidence="9">SpSt-855</strain>
    </source>
</reference>
<keyword evidence="9" id="KW-0675">Receptor</keyword>
<dbReference type="InterPro" id="IPR013784">
    <property type="entry name" value="Carb-bd-like_fold"/>
</dbReference>
<feature type="signal peptide" evidence="7">
    <location>
        <begin position="1"/>
        <end position="24"/>
    </location>
</feature>
<evidence type="ECO:0000256" key="6">
    <source>
        <dbReference type="ARBA" id="ARBA00023237"/>
    </source>
</evidence>
<organism evidence="9">
    <name type="scientific">Acidobacterium capsulatum</name>
    <dbReference type="NCBI Taxonomy" id="33075"/>
    <lineage>
        <taxon>Bacteria</taxon>
        <taxon>Pseudomonadati</taxon>
        <taxon>Acidobacteriota</taxon>
        <taxon>Terriglobia</taxon>
        <taxon>Terriglobales</taxon>
        <taxon>Acidobacteriaceae</taxon>
        <taxon>Acidobacterium</taxon>
    </lineage>
</organism>
<sequence length="1145" mass="125384">MIRRLRKTLLLLAMASLAVSAAFAQENASITGTVTDPTGAVIPNASVILTNTATEHQQKSQANTDGIYIFGNLGVGSYSLSVSAKGFTRTTIGGITVNAGQTVQENVSLKVGSAAQTVTVQAGALALQTQTNELSTLMTGKQVSQLATNGRNVTALAALGLGVSNNLPAFSGVNALTSSNGISFNGTRTSHNIYLLDGGELNDRGCGGCFSSLPSIDALSEFRTLDSNYPPYYGLGSGGVVMMVIKSGQRQFHGELYEFNRNEAYDANNYFTNLAGQKRPEFRLNEPGGNIGGPLFIPHVYNTNKTRTFFFVNEEWRRLIQGSSPSIVNTIPSNDFPTLGQPLAYSIPAGGAVPIVPNTSDPAKLALYASDGLTPGQPFPNNVIPANLIDQNAVLELNAGTFPHPNYGNSQYISSIPLTDNVREDVVRIDHTINSKLQLMGHYLHDAVSETFYPPLWGDSTYPTVGTQMKNPSYSAVISLTQTISPNLLNVTAYDYSGNKITLDPVAGKGGSFTQPQGWNAQSFFPVADNFGARLPEIDLQGSPLNANWSSSYFPWKNGYEGFEWRDDLTWNRGRHQLRFGFSWLHDYKNQQLQANTQGTAVFNSSNFSKDSYINFLLGDASSFTQLQYLYGKHWVSNNYSFYANDDWHVTRDLTLNLGLRYDAMPHTFERYNQFANFVPADYNYSEPYPLDPATGTLLSSSLTQYNGEPFYLNGIREAGVNGFPRGVVNNDFKTVEPRVGFADDLNGNGRTVLRGGFGLFYERVQGNDVYNAALNPPFAYQPSATNVYFSNPKTSALTGQTTTQSFPSVLTDIKYHYPHPGTAEYSLGVQHSITNSMIAVIQYVGTDGWDQNDDRAINTLPLVDTANAANPYDQREGVANGSLNANLYRMFPGYSSISQEENETHFNYNALQMGLRADNWHNLTLVLAYTYSHEIDEVSADLNSVSNPFNLKYDKGSGSLDRRHILNLTYIYAFPFFLHSSNVAEREFLGGWEFSGITSAETGTPQPITYTGSDTLGLGGGTTNRPNLVNGQVHYMKHGLQWFDPASFSNPVAPWNGGSNQGFGDAGKDAVVLPGLLNFQWSLFKTFHFTQGGLPNLELRFEAFNVFNHTNFTGIDANSADANFGQVTSAYDARELQFGAKFHF</sequence>
<dbReference type="Gene3D" id="2.60.40.1120">
    <property type="entry name" value="Carboxypeptidase-like, regulatory domain"/>
    <property type="match status" value="1"/>
</dbReference>
<dbReference type="EMBL" id="DTKL01000066">
    <property type="protein sequence ID" value="HGY95119.1"/>
    <property type="molecule type" value="Genomic_DNA"/>
</dbReference>
<comment type="subcellular location">
    <subcellularLocation>
        <location evidence="1">Cell outer membrane</location>
        <topology evidence="1">Multi-pass membrane protein</topology>
    </subcellularLocation>
</comment>
<feature type="chain" id="PRO_5030913369" evidence="7">
    <location>
        <begin position="25"/>
        <end position="1145"/>
    </location>
</feature>
<dbReference type="Pfam" id="PF25183">
    <property type="entry name" value="OMP_b-brl_4"/>
    <property type="match status" value="1"/>
</dbReference>
<evidence type="ECO:0000256" key="2">
    <source>
        <dbReference type="ARBA" id="ARBA00022448"/>
    </source>
</evidence>
<dbReference type="InterPro" id="IPR039426">
    <property type="entry name" value="TonB-dep_rcpt-like"/>
</dbReference>
<dbReference type="GO" id="GO:0009279">
    <property type="term" value="C:cell outer membrane"/>
    <property type="evidence" value="ECO:0007669"/>
    <property type="project" value="UniProtKB-SubCell"/>
</dbReference>
<name>A0A7V4XU00_9BACT</name>
<evidence type="ECO:0000256" key="7">
    <source>
        <dbReference type="SAM" id="SignalP"/>
    </source>
</evidence>
<dbReference type="AlphaFoldDB" id="A0A7V4XU00"/>
<accession>A0A7V4XU00</accession>
<gene>
    <name evidence="9" type="ORF">ENW50_10630</name>
</gene>
<evidence type="ECO:0000256" key="4">
    <source>
        <dbReference type="ARBA" id="ARBA00022692"/>
    </source>
</evidence>
<dbReference type="SUPFAM" id="SSF49452">
    <property type="entry name" value="Starch-binding domain-like"/>
    <property type="match status" value="1"/>
</dbReference>
<dbReference type="InterPro" id="IPR057601">
    <property type="entry name" value="Oar-like_b-barrel"/>
</dbReference>
<dbReference type="GO" id="GO:0044718">
    <property type="term" value="P:siderophore transmembrane transport"/>
    <property type="evidence" value="ECO:0007669"/>
    <property type="project" value="TreeGrafter"/>
</dbReference>
<keyword evidence="6" id="KW-0998">Cell outer membrane</keyword>
<comment type="caution">
    <text evidence="9">The sequence shown here is derived from an EMBL/GenBank/DDBJ whole genome shotgun (WGS) entry which is preliminary data.</text>
</comment>
<evidence type="ECO:0000256" key="3">
    <source>
        <dbReference type="ARBA" id="ARBA00022452"/>
    </source>
</evidence>
<dbReference type="PANTHER" id="PTHR30069:SF46">
    <property type="entry name" value="OAR PROTEIN"/>
    <property type="match status" value="1"/>
</dbReference>
<evidence type="ECO:0000256" key="1">
    <source>
        <dbReference type="ARBA" id="ARBA00004571"/>
    </source>
</evidence>
<proteinExistence type="predicted"/>
<feature type="domain" description="TonB-dependent transporter Oar-like beta-barrel" evidence="8">
    <location>
        <begin position="244"/>
        <end position="1138"/>
    </location>
</feature>
<keyword evidence="7" id="KW-0732">Signal</keyword>
<evidence type="ECO:0000313" key="9">
    <source>
        <dbReference type="EMBL" id="HGY95119.1"/>
    </source>
</evidence>
<dbReference type="SUPFAM" id="SSF56935">
    <property type="entry name" value="Porins"/>
    <property type="match status" value="1"/>
</dbReference>
<dbReference type="GO" id="GO:0030246">
    <property type="term" value="F:carbohydrate binding"/>
    <property type="evidence" value="ECO:0007669"/>
    <property type="project" value="InterPro"/>
</dbReference>
<evidence type="ECO:0000259" key="8">
    <source>
        <dbReference type="Pfam" id="PF25183"/>
    </source>
</evidence>
<keyword evidence="2" id="KW-0813">Transport</keyword>
<dbReference type="PANTHER" id="PTHR30069">
    <property type="entry name" value="TONB-DEPENDENT OUTER MEMBRANE RECEPTOR"/>
    <property type="match status" value="1"/>
</dbReference>
<dbReference type="Pfam" id="PF13620">
    <property type="entry name" value="CarboxypepD_reg"/>
    <property type="match status" value="1"/>
</dbReference>
<dbReference type="GO" id="GO:0015344">
    <property type="term" value="F:siderophore uptake transmembrane transporter activity"/>
    <property type="evidence" value="ECO:0007669"/>
    <property type="project" value="TreeGrafter"/>
</dbReference>
<dbReference type="Gene3D" id="2.40.170.20">
    <property type="entry name" value="TonB-dependent receptor, beta-barrel domain"/>
    <property type="match status" value="1"/>
</dbReference>
<protein>
    <submittedName>
        <fullName evidence="9">TonB-dependent receptor</fullName>
    </submittedName>
</protein>
<evidence type="ECO:0000256" key="5">
    <source>
        <dbReference type="ARBA" id="ARBA00023136"/>
    </source>
</evidence>
<dbReference type="InterPro" id="IPR036942">
    <property type="entry name" value="Beta-barrel_TonB_sf"/>
</dbReference>
<keyword evidence="5" id="KW-0472">Membrane</keyword>
<keyword evidence="3" id="KW-1134">Transmembrane beta strand</keyword>
<keyword evidence="4" id="KW-0812">Transmembrane</keyword>